<keyword evidence="8" id="KW-0175">Coiled coil</keyword>
<reference evidence="13" key="1">
    <citation type="submission" date="2018-03" db="EMBL/GenBank/DDBJ databases">
        <title>A comparative analysis of the Nautiliaceae.</title>
        <authorList>
            <person name="Grosche A."/>
            <person name="Smedile F."/>
            <person name="Vetriani C."/>
        </authorList>
    </citation>
    <scope>NUCLEOTIDE SEQUENCE [LARGE SCALE GENOMIC DNA]</scope>
    <source>
        <strain evidence="13">TB6</strain>
    </source>
</reference>
<evidence type="ECO:0000313" key="12">
    <source>
        <dbReference type="Proteomes" id="UP000272781"/>
    </source>
</evidence>
<evidence type="ECO:0000256" key="8">
    <source>
        <dbReference type="SAM" id="Coils"/>
    </source>
</evidence>
<dbReference type="Proteomes" id="UP000272781">
    <property type="component" value="Unassembled WGS sequence"/>
</dbReference>
<evidence type="ECO:0000256" key="3">
    <source>
        <dbReference type="ARBA" id="ARBA00022884"/>
    </source>
</evidence>
<organism evidence="11 12">
    <name type="scientific">Caminibacter pacificus</name>
    <dbReference type="NCBI Taxonomy" id="1424653"/>
    <lineage>
        <taxon>Bacteria</taxon>
        <taxon>Pseudomonadati</taxon>
        <taxon>Campylobacterota</taxon>
        <taxon>Epsilonproteobacteria</taxon>
        <taxon>Nautiliales</taxon>
        <taxon>Nautiliaceae</taxon>
        <taxon>Caminibacter</taxon>
    </lineage>
</organism>
<comment type="function">
    <text evidence="7">Binds to the 23S rRNA.</text>
</comment>
<dbReference type="EMBL" id="CP027432">
    <property type="protein sequence ID" value="QCI28766.1"/>
    <property type="molecule type" value="Genomic_DNA"/>
</dbReference>
<dbReference type="InterPro" id="IPR009027">
    <property type="entry name" value="Ribosomal_bL9/RNase_H1_N"/>
</dbReference>
<dbReference type="GO" id="GO:0006412">
    <property type="term" value="P:translation"/>
    <property type="evidence" value="ECO:0007669"/>
    <property type="project" value="UniProtKB-UniRule"/>
</dbReference>
<dbReference type="Gene3D" id="3.40.5.10">
    <property type="entry name" value="Ribosomal protein L9, N-terminal domain"/>
    <property type="match status" value="1"/>
</dbReference>
<dbReference type="GO" id="GO:0019843">
    <property type="term" value="F:rRNA binding"/>
    <property type="evidence" value="ECO:0007669"/>
    <property type="project" value="UniProtKB-UniRule"/>
</dbReference>
<dbReference type="InterPro" id="IPR020070">
    <property type="entry name" value="Ribosomal_bL9_N"/>
</dbReference>
<dbReference type="AlphaFoldDB" id="A0AAJ4RC04"/>
<dbReference type="InterPro" id="IPR000244">
    <property type="entry name" value="Ribosomal_bL9"/>
</dbReference>
<dbReference type="Proteomes" id="UP000298805">
    <property type="component" value="Chromosome"/>
</dbReference>
<dbReference type="EMBL" id="RJVK01000003">
    <property type="protein sequence ID" value="ROR39354.1"/>
    <property type="molecule type" value="Genomic_DNA"/>
</dbReference>
<evidence type="ECO:0000256" key="6">
    <source>
        <dbReference type="ARBA" id="ARBA00035292"/>
    </source>
</evidence>
<name>A0AAJ4RC04_9BACT</name>
<keyword evidence="3 7" id="KW-0694">RNA-binding</keyword>
<evidence type="ECO:0000256" key="2">
    <source>
        <dbReference type="ARBA" id="ARBA00022730"/>
    </source>
</evidence>
<dbReference type="GO" id="GO:1990904">
    <property type="term" value="C:ribonucleoprotein complex"/>
    <property type="evidence" value="ECO:0007669"/>
    <property type="project" value="UniProtKB-KW"/>
</dbReference>
<accession>A0AAJ4RC04</accession>
<dbReference type="RefSeq" id="WP_123352689.1">
    <property type="nucleotide sequence ID" value="NZ_CP027432.2"/>
</dbReference>
<keyword evidence="4 7" id="KW-0689">Ribosomal protein</keyword>
<dbReference type="NCBIfam" id="TIGR00158">
    <property type="entry name" value="L9"/>
    <property type="match status" value="1"/>
</dbReference>
<dbReference type="InterPro" id="IPR020594">
    <property type="entry name" value="Ribosomal_bL9_bac/chp"/>
</dbReference>
<keyword evidence="13" id="KW-1185">Reference proteome</keyword>
<feature type="coiled-coil region" evidence="8">
    <location>
        <begin position="44"/>
        <end position="75"/>
    </location>
</feature>
<evidence type="ECO:0000313" key="10">
    <source>
        <dbReference type="EMBL" id="QCI28766.1"/>
    </source>
</evidence>
<evidence type="ECO:0000256" key="7">
    <source>
        <dbReference type="HAMAP-Rule" id="MF_00503"/>
    </source>
</evidence>
<keyword evidence="2 7" id="KW-0699">rRNA-binding</keyword>
<dbReference type="Pfam" id="PF03948">
    <property type="entry name" value="Ribosomal_L9_C"/>
    <property type="match status" value="1"/>
</dbReference>
<reference evidence="10" key="3">
    <citation type="submission" date="2019-06" db="EMBL/GenBank/DDBJ databases">
        <title>A comparative analysis of the Nautiliaceae.</title>
        <authorList>
            <person name="Grosche A."/>
            <person name="Smedile F."/>
            <person name="Vetriani C."/>
        </authorList>
    </citation>
    <scope>NUCLEOTIDE SEQUENCE</scope>
    <source>
        <strain evidence="10">TB6</strain>
    </source>
</reference>
<evidence type="ECO:0000313" key="11">
    <source>
        <dbReference type="EMBL" id="ROR39354.1"/>
    </source>
</evidence>
<dbReference type="InterPro" id="IPR036791">
    <property type="entry name" value="Ribosomal_bL9_C_sf"/>
</dbReference>
<evidence type="ECO:0000256" key="4">
    <source>
        <dbReference type="ARBA" id="ARBA00022980"/>
    </source>
</evidence>
<gene>
    <name evidence="7" type="primary">rplI</name>
    <name evidence="10" type="ORF">C6V80_07245</name>
    <name evidence="11" type="ORF">EDC58_1294</name>
</gene>
<feature type="domain" description="Ribosomal protein L9" evidence="9">
    <location>
        <begin position="13"/>
        <end position="40"/>
    </location>
</feature>
<protein>
    <recommendedName>
        <fullName evidence="6 7">Large ribosomal subunit protein bL9</fullName>
    </recommendedName>
</protein>
<dbReference type="FunFam" id="3.40.5.10:FF:000002">
    <property type="entry name" value="50S ribosomal protein L9"/>
    <property type="match status" value="1"/>
</dbReference>
<dbReference type="PANTHER" id="PTHR21368">
    <property type="entry name" value="50S RIBOSOMAL PROTEIN L9"/>
    <property type="match status" value="1"/>
</dbReference>
<dbReference type="GO" id="GO:0003735">
    <property type="term" value="F:structural constituent of ribosome"/>
    <property type="evidence" value="ECO:0007669"/>
    <property type="project" value="InterPro"/>
</dbReference>
<evidence type="ECO:0000256" key="5">
    <source>
        <dbReference type="ARBA" id="ARBA00023274"/>
    </source>
</evidence>
<dbReference type="Pfam" id="PF01281">
    <property type="entry name" value="Ribosomal_L9_N"/>
    <property type="match status" value="1"/>
</dbReference>
<evidence type="ECO:0000259" key="9">
    <source>
        <dbReference type="PROSITE" id="PS00651"/>
    </source>
</evidence>
<sequence length="146" mass="16132">MKVILLSDVKGLGKAGDIKEVKDGYARNFLLPRKLAVLATPEAIKEFEAKKAEEEAKLKAEIDKINAIKEKLESTKVIIKHRLGANGQLIGAVTNKEIAEKLKELGFEIEKKQVEHTSIKAPGEYEVDIKFPHGIHAKLPVVVEGE</sequence>
<comment type="similarity">
    <text evidence="1 7">Belongs to the bacterial ribosomal protein bL9 family.</text>
</comment>
<keyword evidence="5 7" id="KW-0687">Ribonucleoprotein</keyword>
<dbReference type="Gene3D" id="3.10.430.100">
    <property type="entry name" value="Ribosomal protein L9, C-terminal domain"/>
    <property type="match status" value="1"/>
</dbReference>
<evidence type="ECO:0000313" key="13">
    <source>
        <dbReference type="Proteomes" id="UP000298805"/>
    </source>
</evidence>
<dbReference type="SUPFAM" id="SSF55653">
    <property type="entry name" value="Ribosomal protein L9 C-domain"/>
    <property type="match status" value="1"/>
</dbReference>
<dbReference type="InterPro" id="IPR020069">
    <property type="entry name" value="Ribosomal_bL9_C"/>
</dbReference>
<dbReference type="GO" id="GO:0005840">
    <property type="term" value="C:ribosome"/>
    <property type="evidence" value="ECO:0007669"/>
    <property type="project" value="UniProtKB-KW"/>
</dbReference>
<dbReference type="PROSITE" id="PS00651">
    <property type="entry name" value="RIBOSOMAL_L9"/>
    <property type="match status" value="1"/>
</dbReference>
<proteinExistence type="inferred from homology"/>
<dbReference type="SUPFAM" id="SSF55658">
    <property type="entry name" value="L9 N-domain-like"/>
    <property type="match status" value="1"/>
</dbReference>
<reference evidence="11 12" key="2">
    <citation type="submission" date="2018-11" db="EMBL/GenBank/DDBJ databases">
        <title>Genomic Encyclopedia of Type Strains, Phase IV (KMG-IV): sequencing the most valuable type-strain genomes for metagenomic binning, comparative biology and taxonomic classification.</title>
        <authorList>
            <person name="Goeker M."/>
        </authorList>
    </citation>
    <scope>NUCLEOTIDE SEQUENCE [LARGE SCALE GENOMIC DNA]</scope>
    <source>
        <strain evidence="11 12">DSM 27783</strain>
    </source>
</reference>
<dbReference type="InterPro" id="IPR036935">
    <property type="entry name" value="Ribosomal_bL9_N_sf"/>
</dbReference>
<dbReference type="HAMAP" id="MF_00503">
    <property type="entry name" value="Ribosomal_bL9"/>
    <property type="match status" value="1"/>
</dbReference>
<evidence type="ECO:0000256" key="1">
    <source>
        <dbReference type="ARBA" id="ARBA00010605"/>
    </source>
</evidence>